<gene>
    <name evidence="1" type="ORF">LKD22_05835</name>
</gene>
<sequence>MQTPKSRVYVLLDSESRVLRLEGEYSLPADLTGWTKIDEGFGDRFSLAQSHYLDKPLYDGAVLRYKLVDGKVIERTAEEIEADKAKLPKPVIPKTNAELESENAKLKQQISALADQQSFYEDCIAEMAQVVYA</sequence>
<evidence type="ECO:0000313" key="2">
    <source>
        <dbReference type="Proteomes" id="UP001298753"/>
    </source>
</evidence>
<dbReference type="RefSeq" id="WP_227600512.1">
    <property type="nucleotide sequence ID" value="NZ_JAJEPX010000013.1"/>
</dbReference>
<keyword evidence="2" id="KW-1185">Reference proteome</keyword>
<comment type="caution">
    <text evidence="1">The sequence shown here is derived from an EMBL/GenBank/DDBJ whole genome shotgun (WGS) entry which is preliminary data.</text>
</comment>
<reference evidence="1 2" key="1">
    <citation type="submission" date="2021-10" db="EMBL/GenBank/DDBJ databases">
        <title>Anaerobic single-cell dispensing facilitates the cultivation of human gut bacteria.</title>
        <authorList>
            <person name="Afrizal A."/>
        </authorList>
    </citation>
    <scope>NUCLEOTIDE SEQUENCE [LARGE SCALE GENOMIC DNA]</scope>
    <source>
        <strain evidence="1 2">CLA-AA-H270</strain>
    </source>
</reference>
<proteinExistence type="predicted"/>
<protein>
    <submittedName>
        <fullName evidence="1">Uncharacterized protein</fullName>
    </submittedName>
</protein>
<name>A0AAW4W0T9_9FIRM</name>
<accession>A0AAW4W0T9</accession>
<organism evidence="1 2">
    <name type="scientific">Agathobaculum butyriciproducens</name>
    <dbReference type="NCBI Taxonomy" id="1628085"/>
    <lineage>
        <taxon>Bacteria</taxon>
        <taxon>Bacillati</taxon>
        <taxon>Bacillota</taxon>
        <taxon>Clostridia</taxon>
        <taxon>Eubacteriales</taxon>
        <taxon>Butyricicoccaceae</taxon>
        <taxon>Agathobaculum</taxon>
    </lineage>
</organism>
<dbReference type="EMBL" id="JAJEPX010000013">
    <property type="protein sequence ID" value="MCC2176643.1"/>
    <property type="molecule type" value="Genomic_DNA"/>
</dbReference>
<dbReference type="AlphaFoldDB" id="A0AAW4W0T9"/>
<evidence type="ECO:0000313" key="1">
    <source>
        <dbReference type="EMBL" id="MCC2176643.1"/>
    </source>
</evidence>
<dbReference type="GeneID" id="98659877"/>
<dbReference type="Proteomes" id="UP001298753">
    <property type="component" value="Unassembled WGS sequence"/>
</dbReference>